<dbReference type="RefSeq" id="WP_209979176.1">
    <property type="nucleotide sequence ID" value="NZ_JAGINO010000002.1"/>
</dbReference>
<sequence length="265" mass="27153">MPNDRMDGSPSLRILLAEDETVTRMAARALLQRAGHRVVAVEDGPAAVAAAAAEPFDLILMDLGLPGLPGDEAVGAIRRGPGGAAPRILMLTASATAEGQARCAACGADGVLEKPLRPDLVDALSAPARPASPGTGIDAGTAADFDEGALATLREMLPADRAAELIDKAARALRLHGATLREALRDGDRATAALMAHKIAGIAGQYGCPGLRQAARHLEAAIEPSAGSRVSPADGDDLPARTRHLAERLEPALAFLDARAAMARG</sequence>
<evidence type="ECO:0000259" key="5">
    <source>
        <dbReference type="PROSITE" id="PS50110"/>
    </source>
</evidence>
<keyword evidence="1 4" id="KW-0597">Phosphoprotein</keyword>
<dbReference type="InterPro" id="IPR008207">
    <property type="entry name" value="Sig_transdc_His_kin_Hpt_dom"/>
</dbReference>
<comment type="caution">
    <text evidence="7">The sequence shown here is derived from an EMBL/GenBank/DDBJ whole genome shotgun (WGS) entry which is preliminary data.</text>
</comment>
<dbReference type="Proteomes" id="UP001244552">
    <property type="component" value="Unassembled WGS sequence"/>
</dbReference>
<dbReference type="InterPro" id="IPR036641">
    <property type="entry name" value="HPT_dom_sf"/>
</dbReference>
<keyword evidence="2" id="KW-0902">Two-component regulatory system</keyword>
<evidence type="ECO:0000259" key="6">
    <source>
        <dbReference type="PROSITE" id="PS50894"/>
    </source>
</evidence>
<dbReference type="SUPFAM" id="SSF47226">
    <property type="entry name" value="Histidine-containing phosphotransfer domain, HPT domain"/>
    <property type="match status" value="1"/>
</dbReference>
<evidence type="ECO:0000313" key="7">
    <source>
        <dbReference type="EMBL" id="MDQ0532074.1"/>
    </source>
</evidence>
<feature type="domain" description="HPt" evidence="6">
    <location>
        <begin position="158"/>
        <end position="256"/>
    </location>
</feature>
<evidence type="ECO:0000256" key="1">
    <source>
        <dbReference type="ARBA" id="ARBA00022553"/>
    </source>
</evidence>
<evidence type="ECO:0000256" key="3">
    <source>
        <dbReference type="PROSITE-ProRule" id="PRU00110"/>
    </source>
</evidence>
<dbReference type="Pfam" id="PF00072">
    <property type="entry name" value="Response_reg"/>
    <property type="match status" value="1"/>
</dbReference>
<dbReference type="SMART" id="SM00448">
    <property type="entry name" value="REC"/>
    <property type="match status" value="1"/>
</dbReference>
<name>A0ABU0MF64_9PROT</name>
<dbReference type="InterPro" id="IPR011006">
    <property type="entry name" value="CheY-like_superfamily"/>
</dbReference>
<dbReference type="InterPro" id="IPR001789">
    <property type="entry name" value="Sig_transdc_resp-reg_receiver"/>
</dbReference>
<dbReference type="Gene3D" id="3.40.50.2300">
    <property type="match status" value="1"/>
</dbReference>
<dbReference type="CDD" id="cd17546">
    <property type="entry name" value="REC_hyHK_CKI1_RcsC-like"/>
    <property type="match status" value="1"/>
</dbReference>
<accession>A0ABU0MF64</accession>
<dbReference type="Gene3D" id="1.20.120.160">
    <property type="entry name" value="HPT domain"/>
    <property type="match status" value="1"/>
</dbReference>
<organism evidence="7 8">
    <name type="scientific">Azospirillum picis</name>
    <dbReference type="NCBI Taxonomy" id="488438"/>
    <lineage>
        <taxon>Bacteria</taxon>
        <taxon>Pseudomonadati</taxon>
        <taxon>Pseudomonadota</taxon>
        <taxon>Alphaproteobacteria</taxon>
        <taxon>Rhodospirillales</taxon>
        <taxon>Azospirillaceae</taxon>
        <taxon>Azospirillum</taxon>
    </lineage>
</organism>
<evidence type="ECO:0000313" key="8">
    <source>
        <dbReference type="Proteomes" id="UP001244552"/>
    </source>
</evidence>
<dbReference type="PANTHER" id="PTHR45339">
    <property type="entry name" value="HYBRID SIGNAL TRANSDUCTION HISTIDINE KINASE J"/>
    <property type="match status" value="1"/>
</dbReference>
<protein>
    <submittedName>
        <fullName evidence="7">CheY-like chemotaxis protein</fullName>
    </submittedName>
</protein>
<evidence type="ECO:0000256" key="4">
    <source>
        <dbReference type="PROSITE-ProRule" id="PRU00169"/>
    </source>
</evidence>
<feature type="modified residue" description="4-aspartylphosphate" evidence="4">
    <location>
        <position position="62"/>
    </location>
</feature>
<evidence type="ECO:0000256" key="2">
    <source>
        <dbReference type="ARBA" id="ARBA00023012"/>
    </source>
</evidence>
<dbReference type="SUPFAM" id="SSF52172">
    <property type="entry name" value="CheY-like"/>
    <property type="match status" value="1"/>
</dbReference>
<dbReference type="PANTHER" id="PTHR45339:SF3">
    <property type="entry name" value="HISTIDINE KINASE"/>
    <property type="match status" value="1"/>
</dbReference>
<dbReference type="PROSITE" id="PS50110">
    <property type="entry name" value="RESPONSE_REGULATORY"/>
    <property type="match status" value="1"/>
</dbReference>
<dbReference type="EMBL" id="JAUSVU010000002">
    <property type="protein sequence ID" value="MDQ0532074.1"/>
    <property type="molecule type" value="Genomic_DNA"/>
</dbReference>
<gene>
    <name evidence="7" type="ORF">QO018_000910</name>
</gene>
<proteinExistence type="predicted"/>
<feature type="modified residue" description="Phosphohistidine" evidence="3">
    <location>
        <position position="197"/>
    </location>
</feature>
<keyword evidence="8" id="KW-1185">Reference proteome</keyword>
<dbReference type="PROSITE" id="PS50894">
    <property type="entry name" value="HPT"/>
    <property type="match status" value="1"/>
</dbReference>
<reference evidence="7 8" key="1">
    <citation type="submission" date="2023-07" db="EMBL/GenBank/DDBJ databases">
        <title>Genomic Encyclopedia of Type Strains, Phase IV (KMG-IV): sequencing the most valuable type-strain genomes for metagenomic binning, comparative biology and taxonomic classification.</title>
        <authorList>
            <person name="Goeker M."/>
        </authorList>
    </citation>
    <scope>NUCLEOTIDE SEQUENCE [LARGE SCALE GENOMIC DNA]</scope>
    <source>
        <strain evidence="7 8">DSM 19922</strain>
    </source>
</reference>
<feature type="domain" description="Response regulatory" evidence="5">
    <location>
        <begin position="13"/>
        <end position="129"/>
    </location>
</feature>